<accession>A0ACB9HR82</accession>
<dbReference type="EMBL" id="CM042028">
    <property type="protein sequence ID" value="KAI3798414.1"/>
    <property type="molecule type" value="Genomic_DNA"/>
</dbReference>
<evidence type="ECO:0000313" key="2">
    <source>
        <dbReference type="Proteomes" id="UP001056120"/>
    </source>
</evidence>
<proteinExistence type="predicted"/>
<reference evidence="2" key="1">
    <citation type="journal article" date="2022" name="Mol. Ecol. Resour.">
        <title>The genomes of chicory, endive, great burdock and yacon provide insights into Asteraceae palaeo-polyploidization history and plant inulin production.</title>
        <authorList>
            <person name="Fan W."/>
            <person name="Wang S."/>
            <person name="Wang H."/>
            <person name="Wang A."/>
            <person name="Jiang F."/>
            <person name="Liu H."/>
            <person name="Zhao H."/>
            <person name="Xu D."/>
            <person name="Zhang Y."/>
        </authorList>
    </citation>
    <scope>NUCLEOTIDE SEQUENCE [LARGE SCALE GENOMIC DNA]</scope>
    <source>
        <strain evidence="2">cv. Yunnan</strain>
    </source>
</reference>
<reference evidence="1 2" key="2">
    <citation type="journal article" date="2022" name="Mol. Ecol. Resour.">
        <title>The genomes of chicory, endive, great burdock and yacon provide insights into Asteraceae paleo-polyploidization history and plant inulin production.</title>
        <authorList>
            <person name="Fan W."/>
            <person name="Wang S."/>
            <person name="Wang H."/>
            <person name="Wang A."/>
            <person name="Jiang F."/>
            <person name="Liu H."/>
            <person name="Zhao H."/>
            <person name="Xu D."/>
            <person name="Zhang Y."/>
        </authorList>
    </citation>
    <scope>NUCLEOTIDE SEQUENCE [LARGE SCALE GENOMIC DNA]</scope>
    <source>
        <strain evidence="2">cv. Yunnan</strain>
        <tissue evidence="1">Leaves</tissue>
    </source>
</reference>
<comment type="caution">
    <text evidence="1">The sequence shown here is derived from an EMBL/GenBank/DDBJ whole genome shotgun (WGS) entry which is preliminary data.</text>
</comment>
<name>A0ACB9HR82_9ASTR</name>
<keyword evidence="2" id="KW-1185">Reference proteome</keyword>
<dbReference type="Proteomes" id="UP001056120">
    <property type="component" value="Linkage Group LG11"/>
</dbReference>
<protein>
    <submittedName>
        <fullName evidence="1">Uncharacterized protein</fullName>
    </submittedName>
</protein>
<evidence type="ECO:0000313" key="1">
    <source>
        <dbReference type="EMBL" id="KAI3798414.1"/>
    </source>
</evidence>
<organism evidence="1 2">
    <name type="scientific">Smallanthus sonchifolius</name>
    <dbReference type="NCBI Taxonomy" id="185202"/>
    <lineage>
        <taxon>Eukaryota</taxon>
        <taxon>Viridiplantae</taxon>
        <taxon>Streptophyta</taxon>
        <taxon>Embryophyta</taxon>
        <taxon>Tracheophyta</taxon>
        <taxon>Spermatophyta</taxon>
        <taxon>Magnoliopsida</taxon>
        <taxon>eudicotyledons</taxon>
        <taxon>Gunneridae</taxon>
        <taxon>Pentapetalae</taxon>
        <taxon>asterids</taxon>
        <taxon>campanulids</taxon>
        <taxon>Asterales</taxon>
        <taxon>Asteraceae</taxon>
        <taxon>Asteroideae</taxon>
        <taxon>Heliantheae alliance</taxon>
        <taxon>Millerieae</taxon>
        <taxon>Smallanthus</taxon>
    </lineage>
</organism>
<sequence length="371" mass="40117">MSSTRNTSLLNWIASAVNTLVILFVIIAGFSNADTSNMKPFAPFGVEGVFRAAAIVYFGYGGFDAIATMAEETKNPSRDIPLGLLGSMSIITVIYCLMALSLTMMQKYTDIDPNAAYSVAFEHVGLKWAKYLVALGALKGMTTVLLVGALGQARYITHIARAHMIPPFFALVHPKTKTPINATLLVTICSACIAFFSSLDILASLLSVSTLFVFMMMAVALIVRRYYVNGVTPRTSLLKLVGFLLIIIVSSIGMSACWGLNPSGWVGYAVTAFMVHGYTWDFGSSAATTHPESVGVPLVPWLPSLSIATNLFLMGSLGHMAFVRFGICTVIMLVYYVLFGLHATYDMAHQQPQVKVIKVGLTLSHQGVILQ</sequence>
<gene>
    <name evidence="1" type="ORF">L1987_33689</name>
</gene>